<dbReference type="AlphaFoldDB" id="I5B1D9"/>
<reference evidence="1 2" key="2">
    <citation type="submission" date="2012-02" db="EMBL/GenBank/DDBJ databases">
        <title>Improved High-Quality Draft sequence of Desulfobacter postgatei 2ac9.</title>
        <authorList>
            <consortium name="US DOE Joint Genome Institute"/>
            <person name="Lucas S."/>
            <person name="Han J."/>
            <person name="Lapidus A."/>
            <person name="Cheng J.-F."/>
            <person name="Goodwin L."/>
            <person name="Pitluck S."/>
            <person name="Peters L."/>
            <person name="Ovchinnikova G."/>
            <person name="Held B."/>
            <person name="Detter J.C."/>
            <person name="Han C."/>
            <person name="Tapia R."/>
            <person name="Land M."/>
            <person name="Hauser L."/>
            <person name="Kyrpides N."/>
            <person name="Ivanova N."/>
            <person name="Pagani I."/>
            <person name="Orellana R."/>
            <person name="Lovley D."/>
            <person name="Woyke T."/>
        </authorList>
    </citation>
    <scope>NUCLEOTIDE SEQUENCE [LARGE SCALE GENOMIC DNA]</scope>
    <source>
        <strain evidence="1 2">2ac9</strain>
    </source>
</reference>
<evidence type="ECO:0000313" key="1">
    <source>
        <dbReference type="EMBL" id="EIM63302.1"/>
    </source>
</evidence>
<organism evidence="1 2">
    <name type="scientific">Desulfobacter postgatei 2ac9</name>
    <dbReference type="NCBI Taxonomy" id="879212"/>
    <lineage>
        <taxon>Bacteria</taxon>
        <taxon>Pseudomonadati</taxon>
        <taxon>Thermodesulfobacteriota</taxon>
        <taxon>Desulfobacteria</taxon>
        <taxon>Desulfobacterales</taxon>
        <taxon>Desulfobacteraceae</taxon>
        <taxon>Desulfobacter</taxon>
    </lineage>
</organism>
<dbReference type="HOGENOM" id="CLU_540500_0_0_7"/>
<accession>I5B1D9</accession>
<proteinExistence type="predicted"/>
<dbReference type="eggNOG" id="ENOG502ZABY">
    <property type="taxonomic scope" value="Bacteria"/>
</dbReference>
<dbReference type="Proteomes" id="UP000005778">
    <property type="component" value="Chromosome"/>
</dbReference>
<protein>
    <submittedName>
        <fullName evidence="1">Uncharacterized protein</fullName>
    </submittedName>
</protein>
<keyword evidence="2" id="KW-1185">Reference proteome</keyword>
<gene>
    <name evidence="1" type="ORF">DespoDRAFT_01353</name>
</gene>
<name>I5B1D9_9BACT</name>
<dbReference type="EMBL" id="CM001488">
    <property type="protein sequence ID" value="EIM63302.1"/>
    <property type="molecule type" value="Genomic_DNA"/>
</dbReference>
<sequence length="535" mass="59503">MKPIFSHSKQDTSLQALTNVYFDLVCKHSSIIKKVLAEQGDATIAEYIAHYPLPLGNGCQKKDDFYEIVYDYLLPIHGESIARRTVMDLSMTPVALTANHHGVDFFAQSVQGTFLFSLILSFMNPTQSTIPVIACANVPLNNLTFPRGMLLYHTAKNDCAGMPQKMPLFSDKLKTSYVSLVGPIDRDQVKRAIDRNGKLITQGELLPEYGNVLHDILETDYAQTVSQGWQSYSEQSVVLNHRLWKRMFSNSDMPLDLVYMDLEAIVSRLLIKDLADASSLIHRLMFDPDIAGDLISNLDGAPACWQGKKLDLRLMEDCSNNGVKKALANCGTHFFWGVGLKNKLIPMVLEGRSSGQLRLKGKDEHGKIYTLPFAPLSVIDALKNGGLLPSLFTCYTSISLARGIGCIGGYYQSEYLPRMQQGIINVLAKHSSMKEICSQTEKVPTGCYLSGMQAVMTKAGEDYLIPAGPIEIIARGGLNKEDISKIKQLTIKEAHLASLFETIPDIVPFPERYSKWSRDVSMFCHALLRDKIPLV</sequence>
<evidence type="ECO:0000313" key="2">
    <source>
        <dbReference type="Proteomes" id="UP000005778"/>
    </source>
</evidence>
<reference evidence="1 2" key="1">
    <citation type="submission" date="2011-09" db="EMBL/GenBank/DDBJ databases">
        <authorList>
            <consortium name="US DOE Joint Genome Institute (JGI-PGF)"/>
            <person name="Lucas S."/>
            <person name="Han J."/>
            <person name="Lapidus A."/>
            <person name="Cheng J.-F."/>
            <person name="Goodwin L."/>
            <person name="Pitluck S."/>
            <person name="Peters L."/>
            <person name="Land M.L."/>
            <person name="Hauser L."/>
            <person name="Orellana R."/>
            <person name="Lovley D."/>
            <person name="Woyke T.J."/>
        </authorList>
    </citation>
    <scope>NUCLEOTIDE SEQUENCE [LARGE SCALE GENOMIC DNA]</scope>
    <source>
        <strain evidence="1 2">2ac9</strain>
    </source>
</reference>